<evidence type="ECO:0000313" key="2">
    <source>
        <dbReference type="Proteomes" id="UP000242818"/>
    </source>
</evidence>
<proteinExistence type="predicted"/>
<dbReference type="Proteomes" id="UP000242818">
    <property type="component" value="Unassembled WGS sequence"/>
</dbReference>
<protein>
    <submittedName>
        <fullName evidence="1">Uncharacterized protein</fullName>
    </submittedName>
</protein>
<dbReference type="EMBL" id="FMAR01000001">
    <property type="protein sequence ID" value="SCB71732.1"/>
    <property type="molecule type" value="Genomic_DNA"/>
</dbReference>
<accession>A0A1C3YNV8</accession>
<dbReference type="AlphaFoldDB" id="A0A1C3YNV8"/>
<dbReference type="RefSeq" id="WP_089707736.1">
    <property type="nucleotide sequence ID" value="NZ_FMAR01000001.1"/>
</dbReference>
<gene>
    <name evidence="1" type="ORF">GA0116948_1013</name>
</gene>
<dbReference type="OrthoDB" id="839590at2"/>
<sequence>MNQEAKTDLLDALAFYQITIVEDNGQAVSVQNNYTIVIESNGLYKLKEEDLVIAPFNDLNALCRFILT</sequence>
<name>A0A1C3YNV8_9BACT</name>
<organism evidence="1 2">
    <name type="scientific">Chitinophaga costaii</name>
    <dbReference type="NCBI Taxonomy" id="1335309"/>
    <lineage>
        <taxon>Bacteria</taxon>
        <taxon>Pseudomonadati</taxon>
        <taxon>Bacteroidota</taxon>
        <taxon>Chitinophagia</taxon>
        <taxon>Chitinophagales</taxon>
        <taxon>Chitinophagaceae</taxon>
        <taxon>Chitinophaga</taxon>
    </lineage>
</organism>
<evidence type="ECO:0000313" key="1">
    <source>
        <dbReference type="EMBL" id="SCB71732.1"/>
    </source>
</evidence>
<keyword evidence="2" id="KW-1185">Reference proteome</keyword>
<dbReference type="STRING" id="1335309.GA0116948_1013"/>
<reference evidence="1 2" key="1">
    <citation type="submission" date="2016-08" db="EMBL/GenBank/DDBJ databases">
        <authorList>
            <person name="Seilhamer J.J."/>
        </authorList>
    </citation>
    <scope>NUCLEOTIDE SEQUENCE [LARGE SCALE GENOMIC DNA]</scope>
    <source>
        <strain evidence="1 2">A37T2</strain>
    </source>
</reference>